<evidence type="ECO:0000313" key="1">
    <source>
        <dbReference type="EMBL" id="RGW49292.1"/>
    </source>
</evidence>
<dbReference type="Proteomes" id="UP000266376">
    <property type="component" value="Unassembled WGS sequence"/>
</dbReference>
<dbReference type="EMBL" id="QSAJ01000048">
    <property type="protein sequence ID" value="RGW49292.1"/>
    <property type="molecule type" value="Genomic_DNA"/>
</dbReference>
<accession>A0A395XK38</accession>
<reference evidence="1 2" key="1">
    <citation type="submission" date="2018-08" db="EMBL/GenBank/DDBJ databases">
        <title>A genome reference for cultivated species of the human gut microbiota.</title>
        <authorList>
            <person name="Zou Y."/>
            <person name="Xue W."/>
            <person name="Luo G."/>
        </authorList>
    </citation>
    <scope>NUCLEOTIDE SEQUENCE [LARGE SCALE GENOMIC DNA]</scope>
    <source>
        <strain evidence="1 2">AF12-11</strain>
    </source>
</reference>
<evidence type="ECO:0008006" key="3">
    <source>
        <dbReference type="Google" id="ProtNLM"/>
    </source>
</evidence>
<dbReference type="InterPro" id="IPR011990">
    <property type="entry name" value="TPR-like_helical_dom_sf"/>
</dbReference>
<evidence type="ECO:0000313" key="2">
    <source>
        <dbReference type="Proteomes" id="UP000266376"/>
    </source>
</evidence>
<name>A0A395XK38_9FIRM</name>
<sequence length="257" mass="30253">MGSLILCHSKRAKRPYEISRVHMRIYTIEELCYYLCNNLYLIDYTIMNRRLCDWLEDELGLAKMAEDLRRDLDQNATLEEFVLTILKGSVIYAPSEIVKIQNLLEQLKNQRDVERAKYKADSLMKSGEYESAILVYQSILSQDWDESVNKKFYGKIYGCLGSAYGYLFLYKEAALMFKEAYSICEEEDMLKAYIYCCYRGLPEKDYVKMLSGNSMFLSMSAKIKAEMEEAKKENDLDFFDEKLITWKSENRRIDKKS</sequence>
<comment type="caution">
    <text evidence="1">The sequence shown here is derived from an EMBL/GenBank/DDBJ whole genome shotgun (WGS) entry which is preliminary data.</text>
</comment>
<organism evidence="1 2">
    <name type="scientific">Dorea formicigenerans</name>
    <dbReference type="NCBI Taxonomy" id="39486"/>
    <lineage>
        <taxon>Bacteria</taxon>
        <taxon>Bacillati</taxon>
        <taxon>Bacillota</taxon>
        <taxon>Clostridia</taxon>
        <taxon>Lachnospirales</taxon>
        <taxon>Lachnospiraceae</taxon>
        <taxon>Dorea</taxon>
    </lineage>
</organism>
<dbReference type="AlphaFoldDB" id="A0A395XK38"/>
<proteinExistence type="predicted"/>
<dbReference type="Gene3D" id="1.25.40.10">
    <property type="entry name" value="Tetratricopeptide repeat domain"/>
    <property type="match status" value="1"/>
</dbReference>
<gene>
    <name evidence="1" type="ORF">DWV67_14240</name>
</gene>
<dbReference type="SUPFAM" id="SSF48452">
    <property type="entry name" value="TPR-like"/>
    <property type="match status" value="1"/>
</dbReference>
<protein>
    <recommendedName>
        <fullName evidence="3">Tetratricopeptide repeat protein</fullName>
    </recommendedName>
</protein>